<dbReference type="Proteomes" id="UP000502297">
    <property type="component" value="Chromosome"/>
</dbReference>
<name>A0A6G8RTF8_9GAMM</name>
<keyword evidence="3" id="KW-1185">Reference proteome</keyword>
<accession>A0A6G8RTF8</accession>
<organism evidence="2 3">
    <name type="scientific">Acinetobacter shaoyimingii</name>
    <dbReference type="NCBI Taxonomy" id="2715164"/>
    <lineage>
        <taxon>Bacteria</taxon>
        <taxon>Pseudomonadati</taxon>
        <taxon>Pseudomonadota</taxon>
        <taxon>Gammaproteobacteria</taxon>
        <taxon>Moraxellales</taxon>
        <taxon>Moraxellaceae</taxon>
        <taxon>Acinetobacter</taxon>
    </lineage>
</organism>
<keyword evidence="1" id="KW-0732">Signal</keyword>
<dbReference type="EMBL" id="CP049801">
    <property type="protein sequence ID" value="QIO05157.1"/>
    <property type="molecule type" value="Genomic_DNA"/>
</dbReference>
<dbReference type="PROSITE" id="PS51257">
    <property type="entry name" value="PROKAR_LIPOPROTEIN"/>
    <property type="match status" value="1"/>
</dbReference>
<dbReference type="KEGG" id="asha:G8E00_03850"/>
<evidence type="ECO:0000313" key="3">
    <source>
        <dbReference type="Proteomes" id="UP000502297"/>
    </source>
</evidence>
<evidence type="ECO:0000256" key="1">
    <source>
        <dbReference type="SAM" id="SignalP"/>
    </source>
</evidence>
<sequence length="345" mass="38130">MQSLVKKYQMAMFTVLLTSGLVACGGGSDGGSDNTDDLPENLPEAISPELSEDFIPFENTDLLTSLKDLFNGTVSGSTNYNRALGHMIGEVFADYPIARTGRLVQLYNMGDKIFTWKNITCSSLTESTDSQTLTVNKNCVMLDKTFKSGSQITKTVTGDTTTITFTGVRYGSNVDFSLKDEYLVSGSIQKIVQQIGSIKIEQYKIGNLTYQRVVENGNGGEGETFSTNSKEYLQAKNYDYQLKTEDNVRTLTTNGTIIGQPLNATFRYKFTYQTDVLNPFKMNKLGLIYHHLPNAGGVLNIEDQYNVDNTIIVKQLTDQSLNASIEFKGEKVGDLLWSTIIGSKN</sequence>
<dbReference type="RefSeq" id="WP_166222061.1">
    <property type="nucleotide sequence ID" value="NZ_CP049801.1"/>
</dbReference>
<proteinExistence type="predicted"/>
<feature type="chain" id="PRO_5026063387" description="Lipoprotein" evidence="1">
    <location>
        <begin position="24"/>
        <end position="345"/>
    </location>
</feature>
<evidence type="ECO:0008006" key="4">
    <source>
        <dbReference type="Google" id="ProtNLM"/>
    </source>
</evidence>
<evidence type="ECO:0000313" key="2">
    <source>
        <dbReference type="EMBL" id="QIO05157.1"/>
    </source>
</evidence>
<feature type="signal peptide" evidence="1">
    <location>
        <begin position="1"/>
        <end position="23"/>
    </location>
</feature>
<reference evidence="2 3" key="1">
    <citation type="submission" date="2020-03" db="EMBL/GenBank/DDBJ databases">
        <authorList>
            <person name="Zhu W."/>
        </authorList>
    </citation>
    <scope>NUCLEOTIDE SEQUENCE [LARGE SCALE GENOMIC DNA]</scope>
    <source>
        <strain evidence="2 3">323-1</strain>
    </source>
</reference>
<dbReference type="AlphaFoldDB" id="A0A6G8RTF8"/>
<protein>
    <recommendedName>
        <fullName evidence="4">Lipoprotein</fullName>
    </recommendedName>
</protein>
<gene>
    <name evidence="2" type="ORF">G8E00_03850</name>
</gene>